<dbReference type="InterPro" id="IPR019410">
    <property type="entry name" value="Methyltransf_16"/>
</dbReference>
<keyword evidence="1" id="KW-0963">Cytoplasm</keyword>
<dbReference type="AlphaFoldDB" id="A0A9W9LA44"/>
<evidence type="ECO:0000256" key="2">
    <source>
        <dbReference type="SAM" id="MobiDB-lite"/>
    </source>
</evidence>
<sequence>MIDIPISTHPGPELSPSPPSSPDGLTVSESLAPPRELKAATTTDLTFDGLLSQPLLLKEDLKDGCGGQLWPAGMVLSRYLLSRHATDLSDKTIVELGAGGGLVGLAVARGCQFKEPIYITDQEPMFSLMKTNIQLNNLEPNATAAILNWGEPIPDQIPAKPDVILAADCVYFEPAFPLLITTLRDLLGPDSVCYFCYKRRRRADMRFMKMAKKAFDMEPVLDDPGADGYNRENIFLYTIRAKRSEQKK</sequence>
<protein>
    <recommendedName>
        <fullName evidence="1">Protein-lysine N-methyltransferase EFM6</fullName>
        <ecNumber evidence="1">2.1.1.-</ecNumber>
    </recommendedName>
    <alternativeName>
        <fullName evidence="1">Elongation factor methyltransferase 6</fullName>
    </alternativeName>
</protein>
<comment type="subcellular location">
    <subcellularLocation>
        <location evidence="1">Cytoplasm</location>
    </subcellularLocation>
</comment>
<dbReference type="Pfam" id="PF10294">
    <property type="entry name" value="Methyltransf_16"/>
    <property type="match status" value="1"/>
</dbReference>
<reference evidence="3" key="1">
    <citation type="submission" date="2022-11" db="EMBL/GenBank/DDBJ databases">
        <authorList>
            <person name="Petersen C."/>
        </authorList>
    </citation>
    <scope>NUCLEOTIDE SEQUENCE</scope>
    <source>
        <strain evidence="3">IBT 22155</strain>
    </source>
</reference>
<dbReference type="EC" id="2.1.1.-" evidence="1"/>
<dbReference type="EMBL" id="JAPQKL010000002">
    <property type="protein sequence ID" value="KAJ5144122.1"/>
    <property type="molecule type" value="Genomic_DNA"/>
</dbReference>
<keyword evidence="4" id="KW-1185">Reference proteome</keyword>
<reference evidence="3" key="2">
    <citation type="journal article" date="2023" name="IMA Fungus">
        <title>Comparative genomic study of the Penicillium genus elucidates a diverse pangenome and 15 lateral gene transfer events.</title>
        <authorList>
            <person name="Petersen C."/>
            <person name="Sorensen T."/>
            <person name="Nielsen M.R."/>
            <person name="Sondergaard T.E."/>
            <person name="Sorensen J.L."/>
            <person name="Fitzpatrick D.A."/>
            <person name="Frisvad J.C."/>
            <person name="Nielsen K.L."/>
        </authorList>
    </citation>
    <scope>NUCLEOTIDE SEQUENCE</scope>
    <source>
        <strain evidence="3">IBT 22155</strain>
    </source>
</reference>
<feature type="binding site" evidence="1">
    <location>
        <position position="167"/>
    </location>
    <ligand>
        <name>S-adenosyl-L-methionine</name>
        <dbReference type="ChEBI" id="CHEBI:59789"/>
    </ligand>
</feature>
<dbReference type="PANTHER" id="PTHR14614">
    <property type="entry name" value="HEPATOCELLULAR CARCINOMA-ASSOCIATED ANTIGEN"/>
    <property type="match status" value="1"/>
</dbReference>
<comment type="function">
    <text evidence="1">S-adenosyl-L-methionine-dependent protein-lysine N-methyltransferase that methylates elongation factor 1-alpha.</text>
</comment>
<keyword evidence="1" id="KW-0949">S-adenosyl-L-methionine</keyword>
<feature type="region of interest" description="Disordered" evidence="2">
    <location>
        <begin position="1"/>
        <end position="29"/>
    </location>
</feature>
<accession>A0A9W9LA44</accession>
<gene>
    <name evidence="1" type="primary">EFM6</name>
    <name evidence="3" type="ORF">N7515_002909</name>
</gene>
<dbReference type="InterPro" id="IPR029063">
    <property type="entry name" value="SAM-dependent_MTases_sf"/>
</dbReference>
<keyword evidence="1" id="KW-0489">Methyltransferase</keyword>
<evidence type="ECO:0000313" key="3">
    <source>
        <dbReference type="EMBL" id="KAJ5144122.1"/>
    </source>
</evidence>
<dbReference type="GO" id="GO:0032259">
    <property type="term" value="P:methylation"/>
    <property type="evidence" value="ECO:0007669"/>
    <property type="project" value="UniProtKB-KW"/>
</dbReference>
<organism evidence="3 4">
    <name type="scientific">Penicillium bovifimosum</name>
    <dbReference type="NCBI Taxonomy" id="126998"/>
    <lineage>
        <taxon>Eukaryota</taxon>
        <taxon>Fungi</taxon>
        <taxon>Dikarya</taxon>
        <taxon>Ascomycota</taxon>
        <taxon>Pezizomycotina</taxon>
        <taxon>Eurotiomycetes</taxon>
        <taxon>Eurotiomycetidae</taxon>
        <taxon>Eurotiales</taxon>
        <taxon>Aspergillaceae</taxon>
        <taxon>Penicillium</taxon>
    </lineage>
</organism>
<feature type="binding site" evidence="1">
    <location>
        <position position="149"/>
    </location>
    <ligand>
        <name>S-adenosyl-L-methionine</name>
        <dbReference type="ChEBI" id="CHEBI:59789"/>
    </ligand>
</feature>
<dbReference type="InterPro" id="IPR033684">
    <property type="entry name" value="EFM6"/>
</dbReference>
<feature type="binding site" evidence="1">
    <location>
        <begin position="97"/>
        <end position="99"/>
    </location>
    <ligand>
        <name>S-adenosyl-L-methionine</name>
        <dbReference type="ChEBI" id="CHEBI:59789"/>
    </ligand>
</feature>
<name>A0A9W9LA44_9EURO</name>
<evidence type="ECO:0000313" key="4">
    <source>
        <dbReference type="Proteomes" id="UP001149079"/>
    </source>
</evidence>
<dbReference type="GO" id="GO:0005829">
    <property type="term" value="C:cytosol"/>
    <property type="evidence" value="ECO:0007669"/>
    <property type="project" value="TreeGrafter"/>
</dbReference>
<dbReference type="SUPFAM" id="SSF53335">
    <property type="entry name" value="S-adenosyl-L-methionine-dependent methyltransferases"/>
    <property type="match status" value="1"/>
</dbReference>
<comment type="similarity">
    <text evidence="1">Belongs to the class I-like SAM-binding methyltransferase superfamily. METTL21 family. EFM6 subfamily.</text>
</comment>
<evidence type="ECO:0000256" key="1">
    <source>
        <dbReference type="HAMAP-Rule" id="MF_03198"/>
    </source>
</evidence>
<keyword evidence="1" id="KW-0808">Transferase</keyword>
<dbReference type="PANTHER" id="PTHR14614:SF152">
    <property type="entry name" value="PROTEIN-LYSINE N-METHYLTRANSFERASE EFM6"/>
    <property type="match status" value="1"/>
</dbReference>
<proteinExistence type="inferred from homology"/>
<feature type="binding site" evidence="1">
    <location>
        <position position="70"/>
    </location>
    <ligand>
        <name>S-adenosyl-L-methionine</name>
        <dbReference type="ChEBI" id="CHEBI:59789"/>
    </ligand>
</feature>
<dbReference type="HAMAP" id="MF_03198">
    <property type="entry name" value="Methyltr_EFM6"/>
    <property type="match status" value="1"/>
</dbReference>
<dbReference type="GO" id="GO:0016279">
    <property type="term" value="F:protein-lysine N-methyltransferase activity"/>
    <property type="evidence" value="ECO:0007669"/>
    <property type="project" value="UniProtKB-UniRule"/>
</dbReference>
<dbReference type="Proteomes" id="UP001149079">
    <property type="component" value="Unassembled WGS sequence"/>
</dbReference>
<feature type="binding site" evidence="1">
    <location>
        <position position="121"/>
    </location>
    <ligand>
        <name>S-adenosyl-L-methionine</name>
        <dbReference type="ChEBI" id="CHEBI:59789"/>
    </ligand>
</feature>
<dbReference type="OrthoDB" id="407325at2759"/>
<comment type="caution">
    <text evidence="3">The sequence shown here is derived from an EMBL/GenBank/DDBJ whole genome shotgun (WGS) entry which is preliminary data.</text>
</comment>
<dbReference type="Gene3D" id="3.40.50.150">
    <property type="entry name" value="Vaccinia Virus protein VP39"/>
    <property type="match status" value="1"/>
</dbReference>